<dbReference type="EMBL" id="OC855283">
    <property type="protein sequence ID" value="CAD7621667.1"/>
    <property type="molecule type" value="Genomic_DNA"/>
</dbReference>
<reference evidence="2" key="1">
    <citation type="submission" date="2020-11" db="EMBL/GenBank/DDBJ databases">
        <authorList>
            <person name="Tran Van P."/>
        </authorList>
    </citation>
    <scope>NUCLEOTIDE SEQUENCE</scope>
</reference>
<organism evidence="2">
    <name type="scientific">Medioppia subpectinata</name>
    <dbReference type="NCBI Taxonomy" id="1979941"/>
    <lineage>
        <taxon>Eukaryota</taxon>
        <taxon>Metazoa</taxon>
        <taxon>Ecdysozoa</taxon>
        <taxon>Arthropoda</taxon>
        <taxon>Chelicerata</taxon>
        <taxon>Arachnida</taxon>
        <taxon>Acari</taxon>
        <taxon>Acariformes</taxon>
        <taxon>Sarcoptiformes</taxon>
        <taxon>Oribatida</taxon>
        <taxon>Brachypylina</taxon>
        <taxon>Oppioidea</taxon>
        <taxon>Oppiidae</taxon>
        <taxon>Medioppia</taxon>
    </lineage>
</organism>
<dbReference type="Proteomes" id="UP000759131">
    <property type="component" value="Unassembled WGS sequence"/>
</dbReference>
<evidence type="ECO:0000256" key="1">
    <source>
        <dbReference type="SAM" id="MobiDB-lite"/>
    </source>
</evidence>
<sequence>MCRAGPPTQPSPQTCGRRESGSVGDRLSASHVFQMSETTNCYPIMSKHKYRCNECGLTCAHMYIEPMAPTYWDHVVPHHHSLHHNFYYRKKSVRIVADFLYERCLKEVNINN</sequence>
<feature type="region of interest" description="Disordered" evidence="1">
    <location>
        <begin position="1"/>
        <end position="23"/>
    </location>
</feature>
<evidence type="ECO:0000313" key="3">
    <source>
        <dbReference type="Proteomes" id="UP000759131"/>
    </source>
</evidence>
<protein>
    <submittedName>
        <fullName evidence="2">Uncharacterized protein</fullName>
    </submittedName>
</protein>
<accession>A0A7R9PVB6</accession>
<dbReference type="AlphaFoldDB" id="A0A7R9PVB6"/>
<proteinExistence type="predicted"/>
<keyword evidence="3" id="KW-1185">Reference proteome</keyword>
<evidence type="ECO:0000313" key="2">
    <source>
        <dbReference type="EMBL" id="CAD7621667.1"/>
    </source>
</evidence>
<name>A0A7R9PVB6_9ACAR</name>
<gene>
    <name evidence="2" type="ORF">OSB1V03_LOCUS2138</name>
</gene>
<dbReference type="EMBL" id="CAJPIZ010000708">
    <property type="protein sequence ID" value="CAG2102097.1"/>
    <property type="molecule type" value="Genomic_DNA"/>
</dbReference>